<reference evidence="1 2" key="1">
    <citation type="submission" date="2024-01" db="EMBL/GenBank/DDBJ databases">
        <title>The genomes of 5 underutilized Papilionoideae crops provide insights into root nodulation and disease resistanc.</title>
        <authorList>
            <person name="Jiang F."/>
        </authorList>
    </citation>
    <scope>NUCLEOTIDE SEQUENCE [LARGE SCALE GENOMIC DNA]</scope>
    <source>
        <strain evidence="1">LVBAO_FW01</strain>
        <tissue evidence="1">Leaves</tissue>
    </source>
</reference>
<dbReference type="AlphaFoldDB" id="A0AAN9MUY2"/>
<organism evidence="1 2">
    <name type="scientific">Canavalia gladiata</name>
    <name type="common">Sword bean</name>
    <name type="synonym">Dolichos gladiatus</name>
    <dbReference type="NCBI Taxonomy" id="3824"/>
    <lineage>
        <taxon>Eukaryota</taxon>
        <taxon>Viridiplantae</taxon>
        <taxon>Streptophyta</taxon>
        <taxon>Embryophyta</taxon>
        <taxon>Tracheophyta</taxon>
        <taxon>Spermatophyta</taxon>
        <taxon>Magnoliopsida</taxon>
        <taxon>eudicotyledons</taxon>
        <taxon>Gunneridae</taxon>
        <taxon>Pentapetalae</taxon>
        <taxon>rosids</taxon>
        <taxon>fabids</taxon>
        <taxon>Fabales</taxon>
        <taxon>Fabaceae</taxon>
        <taxon>Papilionoideae</taxon>
        <taxon>50 kb inversion clade</taxon>
        <taxon>NPAAA clade</taxon>
        <taxon>indigoferoid/millettioid clade</taxon>
        <taxon>Phaseoleae</taxon>
        <taxon>Canavalia</taxon>
    </lineage>
</organism>
<keyword evidence="2" id="KW-1185">Reference proteome</keyword>
<comment type="caution">
    <text evidence="1">The sequence shown here is derived from an EMBL/GenBank/DDBJ whole genome shotgun (WGS) entry which is preliminary data.</text>
</comment>
<proteinExistence type="predicted"/>
<dbReference type="EMBL" id="JAYMYQ010000001">
    <property type="protein sequence ID" value="KAK7361409.1"/>
    <property type="molecule type" value="Genomic_DNA"/>
</dbReference>
<name>A0AAN9MUY2_CANGL</name>
<evidence type="ECO:0000313" key="2">
    <source>
        <dbReference type="Proteomes" id="UP001367508"/>
    </source>
</evidence>
<protein>
    <submittedName>
        <fullName evidence="1">Uncharacterized protein</fullName>
    </submittedName>
</protein>
<evidence type="ECO:0000313" key="1">
    <source>
        <dbReference type="EMBL" id="KAK7361409.1"/>
    </source>
</evidence>
<gene>
    <name evidence="1" type="ORF">VNO77_03467</name>
</gene>
<accession>A0AAN9MUY2</accession>
<dbReference type="Proteomes" id="UP001367508">
    <property type="component" value="Unassembled WGS sequence"/>
</dbReference>
<sequence>MPRVWVGASVPDSSFAALGPTSMRQELRARINTSRRGDPGIARADHTCLANMASTGSLVVGLPRLVTPHPLFTPRRAMPSSEQWSLTCSLLFAAPASASPG</sequence>